<keyword evidence="7 12" id="KW-0067">ATP-binding</keyword>
<name>A0A4S2D1A3_STEMA</name>
<dbReference type="CDD" id="cd00984">
    <property type="entry name" value="DnaB_C"/>
    <property type="match status" value="1"/>
</dbReference>
<feature type="region of interest" description="Disordered" evidence="13">
    <location>
        <begin position="457"/>
        <end position="487"/>
    </location>
</feature>
<accession>A0A4S2D1A3</accession>
<evidence type="ECO:0000256" key="1">
    <source>
        <dbReference type="ARBA" id="ARBA00008428"/>
    </source>
</evidence>
<dbReference type="Gene3D" id="3.40.50.300">
    <property type="entry name" value="P-loop containing nucleotide triphosphate hydrolases"/>
    <property type="match status" value="1"/>
</dbReference>
<comment type="similarity">
    <text evidence="1 12">Belongs to the helicase family. DnaB subfamily.</text>
</comment>
<dbReference type="Gene3D" id="1.10.860.10">
    <property type="entry name" value="DNAb Helicase, Chain A"/>
    <property type="match status" value="1"/>
</dbReference>
<dbReference type="AlphaFoldDB" id="A0A4S2D1A3"/>
<keyword evidence="4 12" id="KW-0547">Nucleotide-binding</keyword>
<dbReference type="SUPFAM" id="SSF48024">
    <property type="entry name" value="N-terminal domain of DnaB helicase"/>
    <property type="match status" value="1"/>
</dbReference>
<gene>
    <name evidence="15" type="primary">dnaB</name>
    <name evidence="15" type="ORF">E5352_05830</name>
</gene>
<evidence type="ECO:0000256" key="4">
    <source>
        <dbReference type="ARBA" id="ARBA00022741"/>
    </source>
</evidence>
<comment type="caution">
    <text evidence="15">The sequence shown here is derived from an EMBL/GenBank/DDBJ whole genome shotgun (WGS) entry which is preliminary data.</text>
</comment>
<evidence type="ECO:0000313" key="15">
    <source>
        <dbReference type="EMBL" id="TGY35238.1"/>
    </source>
</evidence>
<evidence type="ECO:0000256" key="7">
    <source>
        <dbReference type="ARBA" id="ARBA00022840"/>
    </source>
</evidence>
<dbReference type="PANTHER" id="PTHR30153:SF2">
    <property type="entry name" value="REPLICATIVE DNA HELICASE"/>
    <property type="match status" value="1"/>
</dbReference>
<dbReference type="InterPro" id="IPR007693">
    <property type="entry name" value="DNA_helicase_DnaB-like_N"/>
</dbReference>
<reference evidence="15 16" key="1">
    <citation type="submission" date="2019-04" db="EMBL/GenBank/DDBJ databases">
        <title>Microbes associate with the intestines of laboratory mice.</title>
        <authorList>
            <person name="Navarre W."/>
            <person name="Wong E."/>
            <person name="Huang K."/>
            <person name="Tropini C."/>
            <person name="Ng K."/>
            <person name="Yu B."/>
        </authorList>
    </citation>
    <scope>NUCLEOTIDE SEQUENCE [LARGE SCALE GENOMIC DNA]</scope>
    <source>
        <strain evidence="15 16">NM62_B4-13</strain>
    </source>
</reference>
<evidence type="ECO:0000313" key="16">
    <source>
        <dbReference type="Proteomes" id="UP000306631"/>
    </source>
</evidence>
<feature type="compositionally biased region" description="Low complexity" evidence="13">
    <location>
        <begin position="457"/>
        <end position="470"/>
    </location>
</feature>
<dbReference type="InterPro" id="IPR007694">
    <property type="entry name" value="DNA_helicase_DnaB-like_C"/>
</dbReference>
<dbReference type="GO" id="GO:0043139">
    <property type="term" value="F:5'-3' DNA helicase activity"/>
    <property type="evidence" value="ECO:0007669"/>
    <property type="project" value="UniProtKB-EC"/>
</dbReference>
<dbReference type="Proteomes" id="UP000306631">
    <property type="component" value="Unassembled WGS sequence"/>
</dbReference>
<proteinExistence type="inferred from homology"/>
<dbReference type="InterPro" id="IPR007692">
    <property type="entry name" value="DNA_helicase_DnaB"/>
</dbReference>
<dbReference type="GO" id="GO:0005829">
    <property type="term" value="C:cytosol"/>
    <property type="evidence" value="ECO:0007669"/>
    <property type="project" value="TreeGrafter"/>
</dbReference>
<organism evidence="15 16">
    <name type="scientific">Stenotrophomonas maltophilia</name>
    <name type="common">Pseudomonas maltophilia</name>
    <name type="synonym">Xanthomonas maltophilia</name>
    <dbReference type="NCBI Taxonomy" id="40324"/>
    <lineage>
        <taxon>Bacteria</taxon>
        <taxon>Pseudomonadati</taxon>
        <taxon>Pseudomonadota</taxon>
        <taxon>Gammaproteobacteria</taxon>
        <taxon>Lysobacterales</taxon>
        <taxon>Lysobacteraceae</taxon>
        <taxon>Stenotrophomonas</taxon>
        <taxon>Stenotrophomonas maltophilia group</taxon>
    </lineage>
</organism>
<dbReference type="GO" id="GO:0005524">
    <property type="term" value="F:ATP binding"/>
    <property type="evidence" value="ECO:0007669"/>
    <property type="project" value="UniProtKB-UniRule"/>
</dbReference>
<evidence type="ECO:0000256" key="13">
    <source>
        <dbReference type="SAM" id="MobiDB-lite"/>
    </source>
</evidence>
<evidence type="ECO:0000256" key="5">
    <source>
        <dbReference type="ARBA" id="ARBA00022801"/>
    </source>
</evidence>
<dbReference type="InterPro" id="IPR016136">
    <property type="entry name" value="DNA_helicase_N/primase_C"/>
</dbReference>
<dbReference type="SUPFAM" id="SSF52540">
    <property type="entry name" value="P-loop containing nucleoside triphosphate hydrolases"/>
    <property type="match status" value="1"/>
</dbReference>
<dbReference type="InterPro" id="IPR027417">
    <property type="entry name" value="P-loop_NTPase"/>
</dbReference>
<comment type="catalytic activity">
    <reaction evidence="10 12">
        <text>ATP + H2O = ADP + phosphate + H(+)</text>
        <dbReference type="Rhea" id="RHEA:13065"/>
        <dbReference type="ChEBI" id="CHEBI:15377"/>
        <dbReference type="ChEBI" id="CHEBI:15378"/>
        <dbReference type="ChEBI" id="CHEBI:30616"/>
        <dbReference type="ChEBI" id="CHEBI:43474"/>
        <dbReference type="ChEBI" id="CHEBI:456216"/>
        <dbReference type="EC" id="5.6.2.3"/>
    </reaction>
</comment>
<evidence type="ECO:0000256" key="10">
    <source>
        <dbReference type="ARBA" id="ARBA00048954"/>
    </source>
</evidence>
<evidence type="ECO:0000256" key="8">
    <source>
        <dbReference type="ARBA" id="ARBA00023125"/>
    </source>
</evidence>
<dbReference type="InterPro" id="IPR036185">
    <property type="entry name" value="DNA_heli_DnaB-like_N_sf"/>
</dbReference>
<sequence>MSARHDIDRLADLYGRDPERHPLHSLDAEQSVLGGLMLRNRAWDEVSDLLSAQSFFRADHRLIWQAMSELQPTGVEFDAVTLGDWFQSRGKLDMVHGGAYLIELANNTPSAANIVGYAAIVADKAKLRALADAAQEVIDAVFNPDGRSAVELVGEAQSRIGGLLDNEPCELESVAPVMDRVFHRLGERAQNGGGISGLTTGDPDLDELLGGFQPGNMIVLAARPKMGKTTRAVNFGEHVALVLRKPVVIFTFEMQPEELGDRMLANRATIAGQKIRNGRLDNADWASASEATKDLRQAPIFVSRPRRARVEHVCAQIRRFKAKHPDLGLVVIDYLQLMYVHGDNRATGIGEITMTLKLCASEIGVTILLLSQLNRDLEKRPDKRPMLADLRESGSIEQDADAVIFIYRDQIYDQNSRWEGTAELIVAAQRNGATGMVRELYQPEFFRFSPLPEYWEPQQTSASAPAAGTAPKRKGIASLLPKSGDQS</sequence>
<evidence type="ECO:0000256" key="11">
    <source>
        <dbReference type="NCBIfam" id="TIGR00665"/>
    </source>
</evidence>
<dbReference type="GO" id="GO:0006269">
    <property type="term" value="P:DNA replication, synthesis of primer"/>
    <property type="evidence" value="ECO:0007669"/>
    <property type="project" value="UniProtKB-UniRule"/>
</dbReference>
<protein>
    <recommendedName>
        <fullName evidence="11 12">Replicative DNA helicase</fullName>
        <ecNumber evidence="11 12">5.6.2.3</ecNumber>
    </recommendedName>
</protein>
<dbReference type="EC" id="5.6.2.3" evidence="11 12"/>
<keyword evidence="2 12" id="KW-0639">Primosome</keyword>
<dbReference type="Pfam" id="PF03796">
    <property type="entry name" value="DnaB_C"/>
    <property type="match status" value="1"/>
</dbReference>
<keyword evidence="6 12" id="KW-0347">Helicase</keyword>
<keyword evidence="3 12" id="KW-0235">DNA replication</keyword>
<dbReference type="NCBIfam" id="TIGR00665">
    <property type="entry name" value="DnaB"/>
    <property type="match status" value="1"/>
</dbReference>
<evidence type="ECO:0000256" key="3">
    <source>
        <dbReference type="ARBA" id="ARBA00022705"/>
    </source>
</evidence>
<evidence type="ECO:0000256" key="9">
    <source>
        <dbReference type="ARBA" id="ARBA00023235"/>
    </source>
</evidence>
<dbReference type="EMBL" id="SRYW01000004">
    <property type="protein sequence ID" value="TGY35238.1"/>
    <property type="molecule type" value="Genomic_DNA"/>
</dbReference>
<dbReference type="GO" id="GO:1990077">
    <property type="term" value="C:primosome complex"/>
    <property type="evidence" value="ECO:0007669"/>
    <property type="project" value="UniProtKB-UniRule"/>
</dbReference>
<comment type="function">
    <text evidence="12">The main replicative DNA helicase, it participates in initiation and elongation during chromosome replication. Travels ahead of the DNA replisome, separating dsDNA into templates for DNA synthesis. A processive ATP-dependent 5'-3' DNA helicase it has DNA-dependent ATPase activity.</text>
</comment>
<keyword evidence="9" id="KW-0413">Isomerase</keyword>
<keyword evidence="5 12" id="KW-0378">Hydrolase</keyword>
<feature type="domain" description="SF4 helicase" evidence="14">
    <location>
        <begin position="191"/>
        <end position="455"/>
    </location>
</feature>
<dbReference type="Pfam" id="PF00772">
    <property type="entry name" value="DnaB"/>
    <property type="match status" value="1"/>
</dbReference>
<dbReference type="PROSITE" id="PS51199">
    <property type="entry name" value="SF4_HELICASE"/>
    <property type="match status" value="1"/>
</dbReference>
<dbReference type="RefSeq" id="WP_136003890.1">
    <property type="nucleotide sequence ID" value="NZ_SRYW01000004.1"/>
</dbReference>
<evidence type="ECO:0000256" key="6">
    <source>
        <dbReference type="ARBA" id="ARBA00022806"/>
    </source>
</evidence>
<keyword evidence="8 12" id="KW-0238">DNA-binding</keyword>
<dbReference type="OrthoDB" id="9773982at2"/>
<dbReference type="GO" id="GO:0016887">
    <property type="term" value="F:ATP hydrolysis activity"/>
    <property type="evidence" value="ECO:0007669"/>
    <property type="project" value="RHEA"/>
</dbReference>
<evidence type="ECO:0000259" key="14">
    <source>
        <dbReference type="PROSITE" id="PS51199"/>
    </source>
</evidence>
<evidence type="ECO:0000256" key="12">
    <source>
        <dbReference type="RuleBase" id="RU362085"/>
    </source>
</evidence>
<dbReference type="PANTHER" id="PTHR30153">
    <property type="entry name" value="REPLICATIVE DNA HELICASE DNAB"/>
    <property type="match status" value="1"/>
</dbReference>
<dbReference type="GO" id="GO:0003677">
    <property type="term" value="F:DNA binding"/>
    <property type="evidence" value="ECO:0007669"/>
    <property type="project" value="UniProtKB-UniRule"/>
</dbReference>
<evidence type="ECO:0000256" key="2">
    <source>
        <dbReference type="ARBA" id="ARBA00022515"/>
    </source>
</evidence>